<dbReference type="Proteomes" id="UP000053309">
    <property type="component" value="Unassembled WGS sequence"/>
</dbReference>
<proteinExistence type="predicted"/>
<sequence>ILFAFLSPRNRPQLRVGFHWFAAHTVTGTVVAAHALCAKVKATTFTIAHCSL</sequence>
<feature type="non-terminal residue" evidence="1">
    <location>
        <position position="1"/>
    </location>
</feature>
<accession>A0A087VKT7</accession>
<dbReference type="AlphaFoldDB" id="A0A087VKT7"/>
<name>A0A087VKT7_BALRE</name>
<evidence type="ECO:0000313" key="1">
    <source>
        <dbReference type="EMBL" id="KFO13229.1"/>
    </source>
</evidence>
<organism evidence="1 2">
    <name type="scientific">Balearica regulorum gibbericeps</name>
    <name type="common">East African grey crowned-crane</name>
    <dbReference type="NCBI Taxonomy" id="100784"/>
    <lineage>
        <taxon>Eukaryota</taxon>
        <taxon>Metazoa</taxon>
        <taxon>Chordata</taxon>
        <taxon>Craniata</taxon>
        <taxon>Vertebrata</taxon>
        <taxon>Euteleostomi</taxon>
        <taxon>Archelosauria</taxon>
        <taxon>Archosauria</taxon>
        <taxon>Dinosauria</taxon>
        <taxon>Saurischia</taxon>
        <taxon>Theropoda</taxon>
        <taxon>Coelurosauria</taxon>
        <taxon>Aves</taxon>
        <taxon>Neognathae</taxon>
        <taxon>Neoaves</taxon>
        <taxon>Gruiformes</taxon>
        <taxon>Gruidae</taxon>
        <taxon>Balearica</taxon>
    </lineage>
</organism>
<reference evidence="1 2" key="1">
    <citation type="submission" date="2014-04" db="EMBL/GenBank/DDBJ databases">
        <title>Genome evolution of avian class.</title>
        <authorList>
            <person name="Zhang G."/>
            <person name="Li C."/>
        </authorList>
    </citation>
    <scope>NUCLEOTIDE SEQUENCE [LARGE SCALE GENOMIC DNA]</scope>
    <source>
        <strain evidence="1">BGI_N312</strain>
    </source>
</reference>
<evidence type="ECO:0000313" key="2">
    <source>
        <dbReference type="Proteomes" id="UP000053309"/>
    </source>
</evidence>
<protein>
    <submittedName>
        <fullName evidence="1">Uncharacterized protein</fullName>
    </submittedName>
</protein>
<gene>
    <name evidence="1" type="ORF">N312_02755</name>
</gene>
<keyword evidence="2" id="KW-1185">Reference proteome</keyword>
<feature type="non-terminal residue" evidence="1">
    <location>
        <position position="52"/>
    </location>
</feature>
<dbReference type="EMBL" id="KL497034">
    <property type="protein sequence ID" value="KFO13229.1"/>
    <property type="molecule type" value="Genomic_DNA"/>
</dbReference>